<evidence type="ECO:0000313" key="3">
    <source>
        <dbReference type="Proteomes" id="UP000244173"/>
    </source>
</evidence>
<evidence type="ECO:0000256" key="1">
    <source>
        <dbReference type="SAM" id="SignalP"/>
    </source>
</evidence>
<accession>A0A2S0PBT5</accession>
<sequence length="227" mass="24805">MRTSILSLTPAIALAGLLAGCASYSETRSDTFPSLWQVENGQWQPLADGGLQGGCETGSSGCRGDWASINGRVPLPANYRLGTTLTLQDGVLAELMLDRTTQRYTRVYLYRIENKLAIGNGRSTADKAYGGKNVAKVPFQVETNRPYRVEITVCNRNLSVSIDGKRYLSGEPHDTRQRGTLGLAVNGRARFDALRVTALNRDECAPGDRFSHPEGMPMPAPFFVFSE</sequence>
<dbReference type="STRING" id="1122240.GCA_000620105_02633"/>
<name>A0A2S0PBT5_9NEIS</name>
<keyword evidence="1" id="KW-0732">Signal</keyword>
<dbReference type="Gene3D" id="2.60.120.560">
    <property type="entry name" value="Exo-inulinase, domain 1"/>
    <property type="match status" value="1"/>
</dbReference>
<proteinExistence type="predicted"/>
<keyword evidence="3" id="KW-1185">Reference proteome</keyword>
<feature type="chain" id="PRO_5015782217" description="DUF1080 domain-containing protein" evidence="1">
    <location>
        <begin position="16"/>
        <end position="227"/>
    </location>
</feature>
<dbReference type="KEGG" id="maer:DAI18_12975"/>
<dbReference type="OrthoDB" id="9776657at2"/>
<gene>
    <name evidence="2" type="ORF">DAI18_12975</name>
</gene>
<protein>
    <recommendedName>
        <fullName evidence="4">DUF1080 domain-containing protein</fullName>
    </recommendedName>
</protein>
<dbReference type="Proteomes" id="UP000244173">
    <property type="component" value="Chromosome"/>
</dbReference>
<evidence type="ECO:0000313" key="2">
    <source>
        <dbReference type="EMBL" id="AVY94850.1"/>
    </source>
</evidence>
<feature type="signal peptide" evidence="1">
    <location>
        <begin position="1"/>
        <end position="15"/>
    </location>
</feature>
<reference evidence="2 3" key="1">
    <citation type="submission" date="2018-04" db="EMBL/GenBank/DDBJ databases">
        <title>Denitrifier Microvirgula.</title>
        <authorList>
            <person name="Anderson E."/>
            <person name="Jang J."/>
            <person name="Ishii S."/>
        </authorList>
    </citation>
    <scope>NUCLEOTIDE SEQUENCE [LARGE SCALE GENOMIC DNA]</scope>
    <source>
        <strain evidence="2 3">BE2.4</strain>
    </source>
</reference>
<dbReference type="PROSITE" id="PS51257">
    <property type="entry name" value="PROKAR_LIPOPROTEIN"/>
    <property type="match status" value="1"/>
</dbReference>
<dbReference type="EMBL" id="CP028519">
    <property type="protein sequence ID" value="AVY94850.1"/>
    <property type="molecule type" value="Genomic_DNA"/>
</dbReference>
<organism evidence="2 3">
    <name type="scientific">Microvirgula aerodenitrificans</name>
    <dbReference type="NCBI Taxonomy" id="57480"/>
    <lineage>
        <taxon>Bacteria</taxon>
        <taxon>Pseudomonadati</taxon>
        <taxon>Pseudomonadota</taxon>
        <taxon>Betaproteobacteria</taxon>
        <taxon>Neisseriales</taxon>
        <taxon>Aquaspirillaceae</taxon>
        <taxon>Microvirgula</taxon>
    </lineage>
</organism>
<evidence type="ECO:0008006" key="4">
    <source>
        <dbReference type="Google" id="ProtNLM"/>
    </source>
</evidence>
<dbReference type="RefSeq" id="WP_107889637.1">
    <property type="nucleotide sequence ID" value="NZ_CP028519.1"/>
</dbReference>
<dbReference type="AlphaFoldDB" id="A0A2S0PBT5"/>